<dbReference type="GO" id="GO:0005737">
    <property type="term" value="C:cytoplasm"/>
    <property type="evidence" value="ECO:0007669"/>
    <property type="project" value="TreeGrafter"/>
</dbReference>
<dbReference type="Proteomes" id="UP000264820">
    <property type="component" value="Unplaced"/>
</dbReference>
<keyword evidence="5" id="KW-1185">Reference proteome</keyword>
<dbReference type="GeneTree" id="ENSGT00940000155727"/>
<evidence type="ECO:0000313" key="4">
    <source>
        <dbReference type="Ensembl" id="ENSHCOP00000013770.1"/>
    </source>
</evidence>
<dbReference type="Pfam" id="PF00337">
    <property type="entry name" value="Gal-bind_lectin"/>
    <property type="match status" value="1"/>
</dbReference>
<keyword evidence="1 2" id="KW-0430">Lectin</keyword>
<proteinExistence type="predicted"/>
<dbReference type="InterPro" id="IPR013320">
    <property type="entry name" value="ConA-like_dom_sf"/>
</dbReference>
<dbReference type="CDD" id="cd00070">
    <property type="entry name" value="GLECT"/>
    <property type="match status" value="1"/>
</dbReference>
<dbReference type="PROSITE" id="PS51304">
    <property type="entry name" value="GALECTIN"/>
    <property type="match status" value="1"/>
</dbReference>
<feature type="domain" description="Galectin" evidence="3">
    <location>
        <begin position="1"/>
        <end position="135"/>
    </location>
</feature>
<dbReference type="OMA" id="ETHSYNA"/>
<dbReference type="AlphaFoldDB" id="A0A3Q3DJG5"/>
<evidence type="ECO:0000313" key="5">
    <source>
        <dbReference type="Proteomes" id="UP000264820"/>
    </source>
</evidence>
<dbReference type="Gene3D" id="2.60.120.200">
    <property type="match status" value="1"/>
</dbReference>
<reference evidence="4" key="1">
    <citation type="submission" date="2025-08" db="UniProtKB">
        <authorList>
            <consortium name="Ensembl"/>
        </authorList>
    </citation>
    <scope>IDENTIFICATION</scope>
</reference>
<dbReference type="SMART" id="SM00908">
    <property type="entry name" value="Gal-bind_lectin"/>
    <property type="match status" value="1"/>
</dbReference>
<dbReference type="SMART" id="SM00276">
    <property type="entry name" value="GLECT"/>
    <property type="match status" value="1"/>
</dbReference>
<dbReference type="InterPro" id="IPR044156">
    <property type="entry name" value="Galectin-like"/>
</dbReference>
<organism evidence="4 5">
    <name type="scientific">Hippocampus comes</name>
    <name type="common">Tiger tail seahorse</name>
    <dbReference type="NCBI Taxonomy" id="109280"/>
    <lineage>
        <taxon>Eukaryota</taxon>
        <taxon>Metazoa</taxon>
        <taxon>Chordata</taxon>
        <taxon>Craniata</taxon>
        <taxon>Vertebrata</taxon>
        <taxon>Euteleostomi</taxon>
        <taxon>Actinopterygii</taxon>
        <taxon>Neopterygii</taxon>
        <taxon>Teleostei</taxon>
        <taxon>Neoteleostei</taxon>
        <taxon>Acanthomorphata</taxon>
        <taxon>Syngnathiaria</taxon>
        <taxon>Syngnathiformes</taxon>
        <taxon>Syngnathoidei</taxon>
        <taxon>Syngnathidae</taxon>
        <taxon>Hippocampus</taxon>
    </lineage>
</organism>
<dbReference type="Ensembl" id="ENSHCOT00000027435.1">
    <property type="protein sequence ID" value="ENSHCOP00000013770.1"/>
    <property type="gene ID" value="ENSHCOG00000016989.1"/>
</dbReference>
<evidence type="ECO:0000256" key="1">
    <source>
        <dbReference type="ARBA" id="ARBA00022734"/>
    </source>
</evidence>
<protein>
    <recommendedName>
        <fullName evidence="2">Galectin</fullName>
    </recommendedName>
</protein>
<accession>A0A3Q3DJG5</accession>
<evidence type="ECO:0000256" key="2">
    <source>
        <dbReference type="RuleBase" id="RU102079"/>
    </source>
</evidence>
<dbReference type="SUPFAM" id="SSF49899">
    <property type="entry name" value="Concanavalin A-like lectins/glucanases"/>
    <property type="match status" value="1"/>
</dbReference>
<evidence type="ECO:0000259" key="3">
    <source>
        <dbReference type="PROSITE" id="PS51304"/>
    </source>
</evidence>
<dbReference type="InterPro" id="IPR001079">
    <property type="entry name" value="Galectin_CRD"/>
</dbReference>
<dbReference type="PANTHER" id="PTHR11346">
    <property type="entry name" value="GALECTIN"/>
    <property type="match status" value="1"/>
</dbReference>
<dbReference type="STRING" id="109280.ENSHCOP00000013770"/>
<sequence length="135" mass="15125">MGELVGGLHVGRSIAIRGRVKPYPKSFNVDLLMGSSSSSDVALSLNPRMNATSNEVVFGRNSFLSGSWGVEERKLDKFPFAPGFYFEMKIHCGANAFTVSVDCVRLLEYEYRVDLDRITHVRVFGDLNLMFVKLK</sequence>
<name>A0A3Q3DJG5_HIPCM</name>
<dbReference type="PANTHER" id="PTHR11346:SF22">
    <property type="entry name" value="GALECTIN-8"/>
    <property type="match status" value="1"/>
</dbReference>
<dbReference type="GO" id="GO:0030246">
    <property type="term" value="F:carbohydrate binding"/>
    <property type="evidence" value="ECO:0007669"/>
    <property type="project" value="UniProtKB-UniRule"/>
</dbReference>
<reference evidence="4" key="2">
    <citation type="submission" date="2025-09" db="UniProtKB">
        <authorList>
            <consortium name="Ensembl"/>
        </authorList>
    </citation>
    <scope>IDENTIFICATION</scope>
</reference>